<accession>A0ACA9K3Q1</accession>
<proteinExistence type="predicted"/>
<evidence type="ECO:0000313" key="1">
    <source>
        <dbReference type="EMBL" id="CAG8450324.1"/>
    </source>
</evidence>
<comment type="caution">
    <text evidence="1">The sequence shown here is derived from an EMBL/GenBank/DDBJ whole genome shotgun (WGS) entry which is preliminary data.</text>
</comment>
<protein>
    <submittedName>
        <fullName evidence="1">14398_t:CDS:1</fullName>
    </submittedName>
</protein>
<sequence>MHASKTTGSSGLPSTPPQPTSSYEPFLPSNESNEGNFKFNRFRNIELWASIGSSIVVMWLL</sequence>
<dbReference type="EMBL" id="CAJVPW010000327">
    <property type="protein sequence ID" value="CAG8450324.1"/>
    <property type="molecule type" value="Genomic_DNA"/>
</dbReference>
<name>A0ACA9K3Q1_9GLOM</name>
<gene>
    <name evidence="1" type="ORF">SPELUC_LOCUS757</name>
</gene>
<evidence type="ECO:0000313" key="2">
    <source>
        <dbReference type="Proteomes" id="UP000789366"/>
    </source>
</evidence>
<reference evidence="1" key="1">
    <citation type="submission" date="2021-06" db="EMBL/GenBank/DDBJ databases">
        <authorList>
            <person name="Kallberg Y."/>
            <person name="Tangrot J."/>
            <person name="Rosling A."/>
        </authorList>
    </citation>
    <scope>NUCLEOTIDE SEQUENCE</scope>
    <source>
        <strain evidence="1">28 12/20/2015</strain>
    </source>
</reference>
<organism evidence="1 2">
    <name type="scientific">Cetraspora pellucida</name>
    <dbReference type="NCBI Taxonomy" id="1433469"/>
    <lineage>
        <taxon>Eukaryota</taxon>
        <taxon>Fungi</taxon>
        <taxon>Fungi incertae sedis</taxon>
        <taxon>Mucoromycota</taxon>
        <taxon>Glomeromycotina</taxon>
        <taxon>Glomeromycetes</taxon>
        <taxon>Diversisporales</taxon>
        <taxon>Gigasporaceae</taxon>
        <taxon>Cetraspora</taxon>
    </lineage>
</organism>
<dbReference type="Proteomes" id="UP000789366">
    <property type="component" value="Unassembled WGS sequence"/>
</dbReference>
<keyword evidence="2" id="KW-1185">Reference proteome</keyword>